<dbReference type="PANTHER" id="PTHR47630">
    <property type="entry name" value="NUCLEAR HORMONE RECEPTOR FAMILY-RELATED-RELATED"/>
    <property type="match status" value="1"/>
</dbReference>
<proteinExistence type="predicted"/>
<dbReference type="InterPro" id="IPR001723">
    <property type="entry name" value="Nuclear_hrmn_rcpt"/>
</dbReference>
<feature type="domain" description="NR LBD" evidence="11">
    <location>
        <begin position="115"/>
        <end position="360"/>
    </location>
</feature>
<evidence type="ECO:0000256" key="6">
    <source>
        <dbReference type="ARBA" id="ARBA00023163"/>
    </source>
</evidence>
<name>A0AA36DDZ9_9BILA</name>
<evidence type="ECO:0000256" key="1">
    <source>
        <dbReference type="ARBA" id="ARBA00022723"/>
    </source>
</evidence>
<dbReference type="Pfam" id="PF00105">
    <property type="entry name" value="zf-C4"/>
    <property type="match status" value="1"/>
</dbReference>
<evidence type="ECO:0000256" key="8">
    <source>
        <dbReference type="ARBA" id="ARBA00023242"/>
    </source>
</evidence>
<feature type="compositionally biased region" description="Basic and acidic residues" evidence="9">
    <location>
        <begin position="51"/>
        <end position="65"/>
    </location>
</feature>
<keyword evidence="6" id="KW-0804">Transcription</keyword>
<dbReference type="Gene3D" id="1.10.565.10">
    <property type="entry name" value="Retinoid X Receptor"/>
    <property type="match status" value="1"/>
</dbReference>
<evidence type="ECO:0000313" key="12">
    <source>
        <dbReference type="EMBL" id="CAJ0584966.1"/>
    </source>
</evidence>
<keyword evidence="3" id="KW-0862">Zinc</keyword>
<reference evidence="12" key="1">
    <citation type="submission" date="2023-06" db="EMBL/GenBank/DDBJ databases">
        <authorList>
            <person name="Delattre M."/>
        </authorList>
    </citation>
    <scope>NUCLEOTIDE SEQUENCE</scope>
    <source>
        <strain evidence="12">AF72</strain>
    </source>
</reference>
<dbReference type="PRINTS" id="PR00398">
    <property type="entry name" value="STRDHORMONER"/>
</dbReference>
<dbReference type="InterPro" id="IPR052499">
    <property type="entry name" value="C.elegans_NHRs"/>
</dbReference>
<accession>A0AA36DDZ9</accession>
<keyword evidence="2" id="KW-0863">Zinc-finger</keyword>
<keyword evidence="13" id="KW-1185">Reference proteome</keyword>
<evidence type="ECO:0000256" key="2">
    <source>
        <dbReference type="ARBA" id="ARBA00022771"/>
    </source>
</evidence>
<sequence>MNIKRVPRSVFEGRHYTCSADNHCEITNESRNRCRACRFRNCLEGGMNPKHVREERSKSDRLPQDHHHHRPQEPQQPVRTASTPVEEQQITLFLAALERQCEQLTDEDATTEQSQLHEIAKQVTDSLSLQNIARVRRRPMVWTCERVMSDEDISSAWYRAFVLLADWAMSIPEFRILPQNDQTTLFRQNFNTFGWLHYAYKCFSHGHMAMGTPIGNGSYIPYQDIDLIKLGPKWAATYGQLGKKIIESLVKPIAELDIDEEEYCLLKTIALFHPDNSLSDAGAAIASRQRDKLLEALAVHIERRYPNLSTSQKTARTLKSSLLFPSLIAVSQFEASFMQNLSALEVASLCGISGDVLRSLEQK</sequence>
<dbReference type="InterPro" id="IPR035500">
    <property type="entry name" value="NHR-like_dom_sf"/>
</dbReference>
<evidence type="ECO:0000259" key="11">
    <source>
        <dbReference type="PROSITE" id="PS51843"/>
    </source>
</evidence>
<dbReference type="SUPFAM" id="SSF48508">
    <property type="entry name" value="Nuclear receptor ligand-binding domain"/>
    <property type="match status" value="1"/>
</dbReference>
<organism evidence="12 13">
    <name type="scientific">Mesorhabditis spiculigera</name>
    <dbReference type="NCBI Taxonomy" id="96644"/>
    <lineage>
        <taxon>Eukaryota</taxon>
        <taxon>Metazoa</taxon>
        <taxon>Ecdysozoa</taxon>
        <taxon>Nematoda</taxon>
        <taxon>Chromadorea</taxon>
        <taxon>Rhabditida</taxon>
        <taxon>Rhabditina</taxon>
        <taxon>Rhabditomorpha</taxon>
        <taxon>Rhabditoidea</taxon>
        <taxon>Rhabditidae</taxon>
        <taxon>Mesorhabditinae</taxon>
        <taxon>Mesorhabditis</taxon>
    </lineage>
</organism>
<dbReference type="InterPro" id="IPR000536">
    <property type="entry name" value="Nucl_hrmn_rcpt_lig-bd"/>
</dbReference>
<keyword evidence="7" id="KW-0675">Receptor</keyword>
<dbReference type="PANTHER" id="PTHR47630:SF6">
    <property type="entry name" value="NUCLEAR HORMONE RECEPTOR FAMILY"/>
    <property type="match status" value="1"/>
</dbReference>
<keyword evidence="4" id="KW-0805">Transcription regulation</keyword>
<evidence type="ECO:0000256" key="4">
    <source>
        <dbReference type="ARBA" id="ARBA00023015"/>
    </source>
</evidence>
<dbReference type="AlphaFoldDB" id="A0AA36DDZ9"/>
<dbReference type="SMART" id="SM00430">
    <property type="entry name" value="HOLI"/>
    <property type="match status" value="1"/>
</dbReference>
<keyword evidence="5" id="KW-0238">DNA-binding</keyword>
<dbReference type="PROSITE" id="PS51843">
    <property type="entry name" value="NR_LBD"/>
    <property type="match status" value="1"/>
</dbReference>
<dbReference type="Pfam" id="PF00104">
    <property type="entry name" value="Hormone_recep"/>
    <property type="match status" value="1"/>
</dbReference>
<evidence type="ECO:0000256" key="9">
    <source>
        <dbReference type="SAM" id="MobiDB-lite"/>
    </source>
</evidence>
<feature type="non-terminal residue" evidence="12">
    <location>
        <position position="363"/>
    </location>
</feature>
<protein>
    <submittedName>
        <fullName evidence="12">Uncharacterized protein</fullName>
    </submittedName>
</protein>
<dbReference type="SUPFAM" id="SSF57716">
    <property type="entry name" value="Glucocorticoid receptor-like (DNA-binding domain)"/>
    <property type="match status" value="1"/>
</dbReference>
<keyword evidence="1" id="KW-0479">Metal-binding</keyword>
<feature type="region of interest" description="Disordered" evidence="9">
    <location>
        <begin position="48"/>
        <end position="84"/>
    </location>
</feature>
<dbReference type="Gene3D" id="3.30.50.10">
    <property type="entry name" value="Erythroid Transcription Factor GATA-1, subunit A"/>
    <property type="match status" value="1"/>
</dbReference>
<dbReference type="CDD" id="cd06157">
    <property type="entry name" value="NR_LBD"/>
    <property type="match status" value="1"/>
</dbReference>
<dbReference type="GO" id="GO:0008270">
    <property type="term" value="F:zinc ion binding"/>
    <property type="evidence" value="ECO:0007669"/>
    <property type="project" value="UniProtKB-KW"/>
</dbReference>
<gene>
    <name evidence="12" type="ORF">MSPICULIGERA_LOCUS23001</name>
</gene>
<keyword evidence="8" id="KW-0539">Nucleus</keyword>
<dbReference type="GO" id="GO:0043565">
    <property type="term" value="F:sequence-specific DNA binding"/>
    <property type="evidence" value="ECO:0007669"/>
    <property type="project" value="InterPro"/>
</dbReference>
<evidence type="ECO:0000313" key="13">
    <source>
        <dbReference type="Proteomes" id="UP001177023"/>
    </source>
</evidence>
<dbReference type="SMART" id="SM00399">
    <property type="entry name" value="ZnF_C4"/>
    <property type="match status" value="1"/>
</dbReference>
<dbReference type="EMBL" id="CATQJA010002702">
    <property type="protein sequence ID" value="CAJ0584966.1"/>
    <property type="molecule type" value="Genomic_DNA"/>
</dbReference>
<feature type="domain" description="Nuclear receptor" evidence="10">
    <location>
        <begin position="8"/>
        <end position="54"/>
    </location>
</feature>
<dbReference type="InterPro" id="IPR013088">
    <property type="entry name" value="Znf_NHR/GATA"/>
</dbReference>
<evidence type="ECO:0000256" key="7">
    <source>
        <dbReference type="ARBA" id="ARBA00023170"/>
    </source>
</evidence>
<dbReference type="Proteomes" id="UP001177023">
    <property type="component" value="Unassembled WGS sequence"/>
</dbReference>
<evidence type="ECO:0000259" key="10">
    <source>
        <dbReference type="PROSITE" id="PS51030"/>
    </source>
</evidence>
<dbReference type="GO" id="GO:0003700">
    <property type="term" value="F:DNA-binding transcription factor activity"/>
    <property type="evidence" value="ECO:0007669"/>
    <property type="project" value="InterPro"/>
</dbReference>
<comment type="caution">
    <text evidence="12">The sequence shown here is derived from an EMBL/GenBank/DDBJ whole genome shotgun (WGS) entry which is preliminary data.</text>
</comment>
<evidence type="ECO:0000256" key="3">
    <source>
        <dbReference type="ARBA" id="ARBA00022833"/>
    </source>
</evidence>
<dbReference type="InterPro" id="IPR001628">
    <property type="entry name" value="Znf_hrmn_rcpt"/>
</dbReference>
<dbReference type="PROSITE" id="PS51030">
    <property type="entry name" value="NUCLEAR_REC_DBD_2"/>
    <property type="match status" value="1"/>
</dbReference>
<evidence type="ECO:0000256" key="5">
    <source>
        <dbReference type="ARBA" id="ARBA00023125"/>
    </source>
</evidence>